<evidence type="ECO:0000259" key="3">
    <source>
        <dbReference type="Pfam" id="PF08338"/>
    </source>
</evidence>
<dbReference type="CDD" id="cd05242">
    <property type="entry name" value="SDR_a8"/>
    <property type="match status" value="1"/>
</dbReference>
<sequence>MKLLISGSSGLVGSHLCQKLDADPAYETVRLVRKQSAEKQGTTVLWQPGSDCMDLSLFAGIDAVIHLGGVNIADKRWSPEIKQKIYNSRVQSTSLLANSMAQLEQPPATFICASAIGYYGDRGDERLDENSPRGTGFLPDVCEGWETATQPARDAGVRVVNTRFGMILDKQGGALGQMLTPFKFGVGGKLGSGSQYWSWIALPDVVNAILFCLQHSEIQGPVNFVAPDEVTNLEFTKTLGKVLARPTCLPVPAWAINTIFGEMGQALMLCSARVTPQKLQAAGYEFAYPKLEEAFRGLL</sequence>
<dbReference type="Gene3D" id="3.40.50.720">
    <property type="entry name" value="NAD(P)-binding Rossmann-like Domain"/>
    <property type="match status" value="1"/>
</dbReference>
<dbReference type="InterPro" id="IPR013549">
    <property type="entry name" value="DUF1731"/>
</dbReference>
<feature type="domain" description="NAD-dependent epimerase/dehydratase" evidence="2">
    <location>
        <begin position="4"/>
        <end position="216"/>
    </location>
</feature>
<accession>A0ABX5YNC9</accession>
<dbReference type="SUPFAM" id="SSF51735">
    <property type="entry name" value="NAD(P)-binding Rossmann-fold domains"/>
    <property type="match status" value="1"/>
</dbReference>
<comment type="similarity">
    <text evidence="1">Belongs to the NAD(P)-dependent epimerase/dehydratase family. SDR39U1 subfamily.</text>
</comment>
<gene>
    <name evidence="4" type="ORF">GmarT_30250</name>
</gene>
<dbReference type="InterPro" id="IPR036291">
    <property type="entry name" value="NAD(P)-bd_dom_sf"/>
</dbReference>
<protein>
    <submittedName>
        <fullName evidence="4">Epimerase family protein</fullName>
    </submittedName>
</protein>
<evidence type="ECO:0000256" key="1">
    <source>
        <dbReference type="ARBA" id="ARBA00009353"/>
    </source>
</evidence>
<dbReference type="InterPro" id="IPR001509">
    <property type="entry name" value="Epimerase_deHydtase"/>
</dbReference>
<evidence type="ECO:0000313" key="5">
    <source>
        <dbReference type="Proteomes" id="UP000322887"/>
    </source>
</evidence>
<dbReference type="NCBIfam" id="TIGR01777">
    <property type="entry name" value="yfcH"/>
    <property type="match status" value="1"/>
</dbReference>
<dbReference type="Pfam" id="PF08338">
    <property type="entry name" value="DUF1731"/>
    <property type="match status" value="1"/>
</dbReference>
<proteinExistence type="inferred from homology"/>
<evidence type="ECO:0000313" key="4">
    <source>
        <dbReference type="EMBL" id="QEG17147.1"/>
    </source>
</evidence>
<feature type="domain" description="DUF1731" evidence="3">
    <location>
        <begin position="251"/>
        <end position="296"/>
    </location>
</feature>
<dbReference type="EMBL" id="CP042910">
    <property type="protein sequence ID" value="QEG17147.1"/>
    <property type="molecule type" value="Genomic_DNA"/>
</dbReference>
<dbReference type="InterPro" id="IPR010099">
    <property type="entry name" value="SDR39U1"/>
</dbReference>
<dbReference type="Proteomes" id="UP000322887">
    <property type="component" value="Chromosome"/>
</dbReference>
<name>A0ABX5YNC9_9PLAN</name>
<dbReference type="RefSeq" id="WP_002649651.1">
    <property type="nucleotide sequence ID" value="NZ_CP042910.1"/>
</dbReference>
<reference evidence="4 5" key="1">
    <citation type="submission" date="2019-08" db="EMBL/GenBank/DDBJ databases">
        <title>Deep-cultivation of Planctomycetes and their phenomic and genomic characterization uncovers novel biology.</title>
        <authorList>
            <person name="Wiegand S."/>
            <person name="Jogler M."/>
            <person name="Boedeker C."/>
            <person name="Pinto D."/>
            <person name="Vollmers J."/>
            <person name="Rivas-Marin E."/>
            <person name="Kohn T."/>
            <person name="Peeters S.H."/>
            <person name="Heuer A."/>
            <person name="Rast P."/>
            <person name="Oberbeckmann S."/>
            <person name="Bunk B."/>
            <person name="Jeske O."/>
            <person name="Meyerdierks A."/>
            <person name="Storesund J.E."/>
            <person name="Kallscheuer N."/>
            <person name="Luecker S."/>
            <person name="Lage O.M."/>
            <person name="Pohl T."/>
            <person name="Merkel B.J."/>
            <person name="Hornburger P."/>
            <person name="Mueller R.-W."/>
            <person name="Bruemmer F."/>
            <person name="Labrenz M."/>
            <person name="Spormann A.M."/>
            <person name="Op den Camp H."/>
            <person name="Overmann J."/>
            <person name="Amann R."/>
            <person name="Jetten M.S.M."/>
            <person name="Mascher T."/>
            <person name="Medema M.H."/>
            <person name="Devos D.P."/>
            <person name="Kaster A.-K."/>
            <person name="Ovreas L."/>
            <person name="Rohde M."/>
            <person name="Galperin M.Y."/>
            <person name="Jogler C."/>
        </authorList>
    </citation>
    <scope>NUCLEOTIDE SEQUENCE [LARGE SCALE GENOMIC DNA]</scope>
    <source>
        <strain evidence="4 5">DSM 8797</strain>
    </source>
</reference>
<organism evidence="4 5">
    <name type="scientific">Gimesia maris</name>
    <dbReference type="NCBI Taxonomy" id="122"/>
    <lineage>
        <taxon>Bacteria</taxon>
        <taxon>Pseudomonadati</taxon>
        <taxon>Planctomycetota</taxon>
        <taxon>Planctomycetia</taxon>
        <taxon>Planctomycetales</taxon>
        <taxon>Planctomycetaceae</taxon>
        <taxon>Gimesia</taxon>
    </lineage>
</organism>
<dbReference type="GeneID" id="98647554"/>
<dbReference type="PANTHER" id="PTHR11092">
    <property type="entry name" value="SUGAR NUCLEOTIDE EPIMERASE RELATED"/>
    <property type="match status" value="1"/>
</dbReference>
<dbReference type="PANTHER" id="PTHR11092:SF0">
    <property type="entry name" value="EPIMERASE FAMILY PROTEIN SDR39U1"/>
    <property type="match status" value="1"/>
</dbReference>
<evidence type="ECO:0000259" key="2">
    <source>
        <dbReference type="Pfam" id="PF01370"/>
    </source>
</evidence>
<keyword evidence="5" id="KW-1185">Reference proteome</keyword>
<dbReference type="Pfam" id="PF01370">
    <property type="entry name" value="Epimerase"/>
    <property type="match status" value="1"/>
</dbReference>